<evidence type="ECO:0000256" key="9">
    <source>
        <dbReference type="ARBA" id="ARBA00022777"/>
    </source>
</evidence>
<keyword evidence="8 13" id="KW-0547">Nucleotide-binding</keyword>
<dbReference type="InterPro" id="IPR003758">
    <property type="entry name" value="LpxK"/>
</dbReference>
<evidence type="ECO:0000313" key="15">
    <source>
        <dbReference type="Proteomes" id="UP000605013"/>
    </source>
</evidence>
<dbReference type="NCBIfam" id="TIGR00682">
    <property type="entry name" value="lpxK"/>
    <property type="match status" value="1"/>
</dbReference>
<dbReference type="SUPFAM" id="SSF52540">
    <property type="entry name" value="P-loop containing nucleoside triphosphate hydrolases"/>
    <property type="match status" value="1"/>
</dbReference>
<dbReference type="EC" id="2.7.1.130" evidence="3 13"/>
<evidence type="ECO:0000256" key="1">
    <source>
        <dbReference type="ARBA" id="ARBA00002274"/>
    </source>
</evidence>
<dbReference type="InterPro" id="IPR027417">
    <property type="entry name" value="P-loop_NTPase"/>
</dbReference>
<dbReference type="PANTHER" id="PTHR42724:SF1">
    <property type="entry name" value="TETRAACYLDISACCHARIDE 4'-KINASE, MITOCHONDRIAL-RELATED"/>
    <property type="match status" value="1"/>
</dbReference>
<comment type="function">
    <text evidence="1 13">Transfers the gamma-phosphate of ATP to the 4'-position of a tetraacyldisaccharide 1-phosphate intermediate (termed DS-1-P) to form tetraacyldisaccharide 1,4'-bis-phosphate (lipid IVA).</text>
</comment>
<evidence type="ECO:0000256" key="13">
    <source>
        <dbReference type="HAMAP-Rule" id="MF_00409"/>
    </source>
</evidence>
<keyword evidence="10 13" id="KW-0067">ATP-binding</keyword>
<dbReference type="Proteomes" id="UP000605013">
    <property type="component" value="Unassembled WGS sequence"/>
</dbReference>
<organism evidence="14 15">
    <name type="scientific">Olleya sediminilitoris</name>
    <dbReference type="NCBI Taxonomy" id="2795739"/>
    <lineage>
        <taxon>Bacteria</taxon>
        <taxon>Pseudomonadati</taxon>
        <taxon>Bacteroidota</taxon>
        <taxon>Flavobacteriia</taxon>
        <taxon>Flavobacteriales</taxon>
        <taxon>Flavobacteriaceae</taxon>
    </lineage>
</organism>
<gene>
    <name evidence="13 14" type="primary">lpxK</name>
    <name evidence="14" type="ORF">JAO71_05630</name>
</gene>
<evidence type="ECO:0000256" key="8">
    <source>
        <dbReference type="ARBA" id="ARBA00022741"/>
    </source>
</evidence>
<dbReference type="Pfam" id="PF02606">
    <property type="entry name" value="LpxK"/>
    <property type="match status" value="1"/>
</dbReference>
<sequence>MKFLRSILLPIVPIYYLVTWFRNLMYDKGWKSTKSYDFPVICVGNLSTGGTGKTPMVEYLIRLLKDDVKLATLSRGYGRKSEGFVLGSPKSSALDLGDEPFQFYNKFKETVLVAVDANRREGIDKLLQHNIKPDVIVLDDAYQHRKVTAGFTILLTTFNNLYYKDIVLPTGNLREPRAGVKRADLIVVTKCPNNLDNEVKEKIKSKIKPQQHQQIFFSNINYSTSVFSKNGNKALSAMLPFTLVTGIANAKPLVKFLNNEGFNFEHLEYKDHHTFTEKDLTDLSKLECILTTEKDYMRLKDEFMVNDKLWYLPIHLTLDKQQQFDDAVKSFAIK</sequence>
<evidence type="ECO:0000313" key="14">
    <source>
        <dbReference type="EMBL" id="MBL7559281.1"/>
    </source>
</evidence>
<keyword evidence="6 13" id="KW-0441">Lipid A biosynthesis</keyword>
<keyword evidence="9 13" id="KW-0418">Kinase</keyword>
<evidence type="ECO:0000256" key="5">
    <source>
        <dbReference type="ARBA" id="ARBA00022516"/>
    </source>
</evidence>
<reference evidence="14 15" key="1">
    <citation type="submission" date="2020-12" db="EMBL/GenBank/DDBJ databases">
        <title>Olleya sediminilitoris sp. nov., isolated from a tidal flat.</title>
        <authorList>
            <person name="Park S."/>
            <person name="Yoon J.-H."/>
        </authorList>
    </citation>
    <scope>NUCLEOTIDE SEQUENCE [LARGE SCALE GENOMIC DNA]</scope>
    <source>
        <strain evidence="14 15">YSTF-M6</strain>
    </source>
</reference>
<protein>
    <recommendedName>
        <fullName evidence="4 13">Tetraacyldisaccharide 4'-kinase</fullName>
        <ecNumber evidence="3 13">2.7.1.130</ecNumber>
    </recommendedName>
    <alternativeName>
        <fullName evidence="12 13">Lipid A 4'-kinase</fullName>
    </alternativeName>
</protein>
<evidence type="ECO:0000256" key="10">
    <source>
        <dbReference type="ARBA" id="ARBA00022840"/>
    </source>
</evidence>
<dbReference type="PANTHER" id="PTHR42724">
    <property type="entry name" value="TETRAACYLDISACCHARIDE 4'-KINASE"/>
    <property type="match status" value="1"/>
</dbReference>
<evidence type="ECO:0000256" key="4">
    <source>
        <dbReference type="ARBA" id="ARBA00016436"/>
    </source>
</evidence>
<evidence type="ECO:0000256" key="12">
    <source>
        <dbReference type="ARBA" id="ARBA00029757"/>
    </source>
</evidence>
<evidence type="ECO:0000256" key="11">
    <source>
        <dbReference type="ARBA" id="ARBA00023098"/>
    </source>
</evidence>
<accession>A0ABS1WJJ6</accession>
<comment type="pathway">
    <text evidence="2 13">Glycolipid biosynthesis; lipid IV(A) biosynthesis; lipid IV(A) from (3R)-3-hydroxytetradecanoyl-[acyl-carrier-protein] and UDP-N-acetyl-alpha-D-glucosamine: step 6/6.</text>
</comment>
<name>A0ABS1WJJ6_9FLAO</name>
<dbReference type="GO" id="GO:0009029">
    <property type="term" value="F:lipid-A 4'-kinase activity"/>
    <property type="evidence" value="ECO:0007669"/>
    <property type="project" value="UniProtKB-EC"/>
</dbReference>
<dbReference type="EMBL" id="JAEMEF010000003">
    <property type="protein sequence ID" value="MBL7559281.1"/>
    <property type="molecule type" value="Genomic_DNA"/>
</dbReference>
<feature type="binding site" evidence="13">
    <location>
        <begin position="47"/>
        <end position="54"/>
    </location>
    <ligand>
        <name>ATP</name>
        <dbReference type="ChEBI" id="CHEBI:30616"/>
    </ligand>
</feature>
<comment type="similarity">
    <text evidence="13">Belongs to the LpxK family.</text>
</comment>
<evidence type="ECO:0000256" key="6">
    <source>
        <dbReference type="ARBA" id="ARBA00022556"/>
    </source>
</evidence>
<dbReference type="RefSeq" id="WP_116824189.1">
    <property type="nucleotide sequence ID" value="NZ_JAEMEF010000003.1"/>
</dbReference>
<evidence type="ECO:0000256" key="2">
    <source>
        <dbReference type="ARBA" id="ARBA00004870"/>
    </source>
</evidence>
<keyword evidence="5 13" id="KW-0444">Lipid biosynthesis</keyword>
<evidence type="ECO:0000256" key="7">
    <source>
        <dbReference type="ARBA" id="ARBA00022679"/>
    </source>
</evidence>
<dbReference type="HAMAP" id="MF_00409">
    <property type="entry name" value="LpxK"/>
    <property type="match status" value="1"/>
</dbReference>
<comment type="caution">
    <text evidence="14">The sequence shown here is derived from an EMBL/GenBank/DDBJ whole genome shotgun (WGS) entry which is preliminary data.</text>
</comment>
<comment type="catalytic activity">
    <reaction evidence="13">
        <text>a lipid A disaccharide + ATP = a lipid IVA + ADP + H(+)</text>
        <dbReference type="Rhea" id="RHEA:67840"/>
        <dbReference type="ChEBI" id="CHEBI:15378"/>
        <dbReference type="ChEBI" id="CHEBI:30616"/>
        <dbReference type="ChEBI" id="CHEBI:176343"/>
        <dbReference type="ChEBI" id="CHEBI:176425"/>
        <dbReference type="ChEBI" id="CHEBI:456216"/>
        <dbReference type="EC" id="2.7.1.130"/>
    </reaction>
</comment>
<keyword evidence="11 13" id="KW-0443">Lipid metabolism</keyword>
<keyword evidence="15" id="KW-1185">Reference proteome</keyword>
<proteinExistence type="inferred from homology"/>
<keyword evidence="7 13" id="KW-0808">Transferase</keyword>
<evidence type="ECO:0000256" key="3">
    <source>
        <dbReference type="ARBA" id="ARBA00012071"/>
    </source>
</evidence>